<feature type="transmembrane region" description="Helical" evidence="9">
    <location>
        <begin position="12"/>
        <end position="35"/>
    </location>
</feature>
<evidence type="ECO:0000256" key="9">
    <source>
        <dbReference type="SAM" id="Phobius"/>
    </source>
</evidence>
<keyword evidence="3 8" id="KW-0813">Transport</keyword>
<dbReference type="AlphaFoldDB" id="A0AAW5KCM3"/>
<comment type="caution">
    <text evidence="10">The sequence shown here is derived from an EMBL/GenBank/DDBJ whole genome shotgun (WGS) entry which is preliminary data.</text>
</comment>
<keyword evidence="7 8" id="KW-0472">Membrane</keyword>
<feature type="transmembrane region" description="Helical" evidence="9">
    <location>
        <begin position="47"/>
        <end position="71"/>
    </location>
</feature>
<organism evidence="10 11">
    <name type="scientific">Bittarella massiliensis</name>
    <name type="common">ex Durand et al. 2017</name>
    <dbReference type="NCBI Taxonomy" id="1720313"/>
    <lineage>
        <taxon>Bacteria</taxon>
        <taxon>Bacillati</taxon>
        <taxon>Bacillota</taxon>
        <taxon>Clostridia</taxon>
        <taxon>Eubacteriales</taxon>
        <taxon>Oscillospiraceae</taxon>
        <taxon>Bittarella (ex Durand et al. 2017)</taxon>
    </lineage>
</organism>
<feature type="transmembrane region" description="Helical" evidence="9">
    <location>
        <begin position="112"/>
        <end position="134"/>
    </location>
</feature>
<evidence type="ECO:0000256" key="8">
    <source>
        <dbReference type="PIRNR" id="PIRNR037778"/>
    </source>
</evidence>
<keyword evidence="4 8" id="KW-1003">Cell membrane</keyword>
<dbReference type="GO" id="GO:0005886">
    <property type="term" value="C:plasma membrane"/>
    <property type="evidence" value="ECO:0007669"/>
    <property type="project" value="UniProtKB-SubCell"/>
</dbReference>
<dbReference type="PIRSF" id="PIRSF037778">
    <property type="entry name" value="UCP037778_transp_RibU"/>
    <property type="match status" value="1"/>
</dbReference>
<protein>
    <recommendedName>
        <fullName evidence="8">Riboflavin transporter</fullName>
    </recommendedName>
</protein>
<evidence type="ECO:0000313" key="10">
    <source>
        <dbReference type="EMBL" id="MCQ4949785.1"/>
    </source>
</evidence>
<evidence type="ECO:0000256" key="7">
    <source>
        <dbReference type="ARBA" id="ARBA00023136"/>
    </source>
</evidence>
<proteinExistence type="inferred from homology"/>
<comment type="subcellular location">
    <subcellularLocation>
        <location evidence="1">Cell membrane</location>
        <topology evidence="1">Multi-pass membrane protein</topology>
    </subcellularLocation>
</comment>
<evidence type="ECO:0000256" key="3">
    <source>
        <dbReference type="ARBA" id="ARBA00022448"/>
    </source>
</evidence>
<evidence type="ECO:0000256" key="1">
    <source>
        <dbReference type="ARBA" id="ARBA00004651"/>
    </source>
</evidence>
<name>A0AAW5KCM3_9FIRM</name>
<dbReference type="PANTHER" id="PTHR38438">
    <property type="entry name" value="RIBOFLAVIN TRANSPORTER RIBU"/>
    <property type="match status" value="1"/>
</dbReference>
<comment type="similarity">
    <text evidence="2 8">Belongs to the prokaryotic riboflavin transporter (P-RFT) (TC 2.A.87) family.</text>
</comment>
<dbReference type="Gene3D" id="1.10.1760.20">
    <property type="match status" value="1"/>
</dbReference>
<keyword evidence="5 9" id="KW-0812">Transmembrane</keyword>
<gene>
    <name evidence="10" type="ORF">NE646_08915</name>
</gene>
<reference evidence="10" key="1">
    <citation type="submission" date="2022-06" db="EMBL/GenBank/DDBJ databases">
        <title>Isolation of gut microbiota from human fecal samples.</title>
        <authorList>
            <person name="Pamer E.G."/>
            <person name="Barat B."/>
            <person name="Waligurski E."/>
            <person name="Medina S."/>
            <person name="Paddock L."/>
            <person name="Mostad J."/>
        </authorList>
    </citation>
    <scope>NUCLEOTIDE SEQUENCE</scope>
    <source>
        <strain evidence="10">DFI.7.96</strain>
    </source>
</reference>
<dbReference type="RefSeq" id="WP_207721350.1">
    <property type="nucleotide sequence ID" value="NZ_JACMSD010000009.1"/>
</dbReference>
<dbReference type="PANTHER" id="PTHR38438:SF1">
    <property type="entry name" value="RIBOFLAVIN TRANSPORTER RIBU"/>
    <property type="match status" value="1"/>
</dbReference>
<sequence>MSRQTANRTRKLTTMAMLAAISIVLVALIHFPIIPGATFLEYDPADVSILVGTFLFGPWAGLALTAVVSVIQGLTVSAGSGVIGILMHFLATGVFSVLAGSIYQKWHTRKGALVGLLLGSLAMTAVMCLCNLIFTPLFMGGTAKDVAAMLIPIIIPFNLVKALGNSAITYLVYKPISKLVFGREQPVLTTSAK</sequence>
<evidence type="ECO:0000313" key="11">
    <source>
        <dbReference type="Proteomes" id="UP001205063"/>
    </source>
</evidence>
<keyword evidence="6 9" id="KW-1133">Transmembrane helix</keyword>
<evidence type="ECO:0000256" key="6">
    <source>
        <dbReference type="ARBA" id="ARBA00022989"/>
    </source>
</evidence>
<dbReference type="EMBL" id="JANGAB010000004">
    <property type="protein sequence ID" value="MCQ4949785.1"/>
    <property type="molecule type" value="Genomic_DNA"/>
</dbReference>
<dbReference type="Proteomes" id="UP001205063">
    <property type="component" value="Unassembled WGS sequence"/>
</dbReference>
<feature type="transmembrane region" description="Helical" evidence="9">
    <location>
        <begin position="83"/>
        <end position="106"/>
    </location>
</feature>
<accession>A0AAW5KCM3</accession>
<dbReference type="Pfam" id="PF12822">
    <property type="entry name" value="ECF_trnsprt"/>
    <property type="match status" value="1"/>
</dbReference>
<feature type="transmembrane region" description="Helical" evidence="9">
    <location>
        <begin position="146"/>
        <end position="173"/>
    </location>
</feature>
<dbReference type="InterPro" id="IPR024529">
    <property type="entry name" value="ECF_trnsprt_substrate-spec"/>
</dbReference>
<dbReference type="InterPro" id="IPR025720">
    <property type="entry name" value="RibU"/>
</dbReference>
<dbReference type="GO" id="GO:0032217">
    <property type="term" value="F:riboflavin transmembrane transporter activity"/>
    <property type="evidence" value="ECO:0007669"/>
    <property type="project" value="UniProtKB-UniRule"/>
</dbReference>
<evidence type="ECO:0000256" key="5">
    <source>
        <dbReference type="ARBA" id="ARBA00022692"/>
    </source>
</evidence>
<evidence type="ECO:0000256" key="4">
    <source>
        <dbReference type="ARBA" id="ARBA00022475"/>
    </source>
</evidence>
<comment type="function">
    <text evidence="8">Probably a riboflavin-binding protein that interacts with the energy-coupling factor (ECF) ABC-transporter complex.</text>
</comment>
<evidence type="ECO:0000256" key="2">
    <source>
        <dbReference type="ARBA" id="ARBA00005540"/>
    </source>
</evidence>